<evidence type="ECO:0000256" key="5">
    <source>
        <dbReference type="SAM" id="Phobius"/>
    </source>
</evidence>
<feature type="transmembrane region" description="Helical" evidence="5">
    <location>
        <begin position="150"/>
        <end position="171"/>
    </location>
</feature>
<evidence type="ECO:0000313" key="7">
    <source>
        <dbReference type="Proteomes" id="UP000184383"/>
    </source>
</evidence>
<evidence type="ECO:0000256" key="2">
    <source>
        <dbReference type="ARBA" id="ARBA00022692"/>
    </source>
</evidence>
<keyword evidence="3 5" id="KW-1133">Transmembrane helix</keyword>
<dbReference type="SUPFAM" id="SSF103473">
    <property type="entry name" value="MFS general substrate transporter"/>
    <property type="match status" value="1"/>
</dbReference>
<evidence type="ECO:0000313" key="6">
    <source>
        <dbReference type="EMBL" id="OJJ36893.1"/>
    </source>
</evidence>
<gene>
    <name evidence="6" type="ORF">ASPWEDRAFT_26330</name>
</gene>
<dbReference type="PANTHER" id="PTHR23501:SF55">
    <property type="entry name" value="SIDEROPHORE IRON TRANSPORTER, PUTATIVE (AFU_ORTHOLOGUE AFUA_3G03440)-RELATED"/>
    <property type="match status" value="1"/>
</dbReference>
<dbReference type="Proteomes" id="UP000184383">
    <property type="component" value="Unassembled WGS sequence"/>
</dbReference>
<feature type="transmembrane region" description="Helical" evidence="5">
    <location>
        <begin position="49"/>
        <end position="73"/>
    </location>
</feature>
<sequence>MDYVLHVFLSDTTDLVNRAFVYDIAGTPYIATTFAGRAAAQKLYRAGNLWWRFGTFTIVTPVVAAPILILFWVIQQKACKEGLVQKRNSRRTWSSRSSITLLNLTVVFGVSMQDAGYITNISSIESCFWSVPLGPNLIADSSAKVGRLKWTAMPGMPLILLGSGLMIHFHYPHSPIGYVVMCEIFKAFGGDTLVICHEMAAMAAGSHETIAVAFVLVGLSSKIGGSVGTAISGAIWSNTVPEYLEKYLPADKKGKAIELYGVHGDGAAVSNGDGGARDDDACVWGGVTANADCRGVCVCPLQFWGLRCGRIFG</sequence>
<reference evidence="7" key="1">
    <citation type="journal article" date="2017" name="Genome Biol.">
        <title>Comparative genomics reveals high biological diversity and specific adaptations in the industrially and medically important fungal genus Aspergillus.</title>
        <authorList>
            <person name="de Vries R.P."/>
            <person name="Riley R."/>
            <person name="Wiebenga A."/>
            <person name="Aguilar-Osorio G."/>
            <person name="Amillis S."/>
            <person name="Uchima C.A."/>
            <person name="Anderluh G."/>
            <person name="Asadollahi M."/>
            <person name="Askin M."/>
            <person name="Barry K."/>
            <person name="Battaglia E."/>
            <person name="Bayram O."/>
            <person name="Benocci T."/>
            <person name="Braus-Stromeyer S.A."/>
            <person name="Caldana C."/>
            <person name="Canovas D."/>
            <person name="Cerqueira G.C."/>
            <person name="Chen F."/>
            <person name="Chen W."/>
            <person name="Choi C."/>
            <person name="Clum A."/>
            <person name="Dos Santos R.A."/>
            <person name="Damasio A.R."/>
            <person name="Diallinas G."/>
            <person name="Emri T."/>
            <person name="Fekete E."/>
            <person name="Flipphi M."/>
            <person name="Freyberg S."/>
            <person name="Gallo A."/>
            <person name="Gournas C."/>
            <person name="Habgood R."/>
            <person name="Hainaut M."/>
            <person name="Harispe M.L."/>
            <person name="Henrissat B."/>
            <person name="Hilden K.S."/>
            <person name="Hope R."/>
            <person name="Hossain A."/>
            <person name="Karabika E."/>
            <person name="Karaffa L."/>
            <person name="Karanyi Z."/>
            <person name="Krasevec N."/>
            <person name="Kuo A."/>
            <person name="Kusch H."/>
            <person name="LaButti K."/>
            <person name="Lagendijk E.L."/>
            <person name="Lapidus A."/>
            <person name="Levasseur A."/>
            <person name="Lindquist E."/>
            <person name="Lipzen A."/>
            <person name="Logrieco A.F."/>
            <person name="MacCabe A."/>
            <person name="Maekelae M.R."/>
            <person name="Malavazi I."/>
            <person name="Melin P."/>
            <person name="Meyer V."/>
            <person name="Mielnichuk N."/>
            <person name="Miskei M."/>
            <person name="Molnar A.P."/>
            <person name="Mule G."/>
            <person name="Ngan C.Y."/>
            <person name="Orejas M."/>
            <person name="Orosz E."/>
            <person name="Ouedraogo J.P."/>
            <person name="Overkamp K.M."/>
            <person name="Park H.-S."/>
            <person name="Perrone G."/>
            <person name="Piumi F."/>
            <person name="Punt P.J."/>
            <person name="Ram A.F."/>
            <person name="Ramon A."/>
            <person name="Rauscher S."/>
            <person name="Record E."/>
            <person name="Riano-Pachon D.M."/>
            <person name="Robert V."/>
            <person name="Roehrig J."/>
            <person name="Ruller R."/>
            <person name="Salamov A."/>
            <person name="Salih N.S."/>
            <person name="Samson R.A."/>
            <person name="Sandor E."/>
            <person name="Sanguinetti M."/>
            <person name="Schuetze T."/>
            <person name="Sepcic K."/>
            <person name="Shelest E."/>
            <person name="Sherlock G."/>
            <person name="Sophianopoulou V."/>
            <person name="Squina F.M."/>
            <person name="Sun H."/>
            <person name="Susca A."/>
            <person name="Todd R.B."/>
            <person name="Tsang A."/>
            <person name="Unkles S.E."/>
            <person name="van de Wiele N."/>
            <person name="van Rossen-Uffink D."/>
            <person name="Oliveira J.V."/>
            <person name="Vesth T.C."/>
            <person name="Visser J."/>
            <person name="Yu J.-H."/>
            <person name="Zhou M."/>
            <person name="Andersen M.R."/>
            <person name="Archer D.B."/>
            <person name="Baker S.E."/>
            <person name="Benoit I."/>
            <person name="Brakhage A.A."/>
            <person name="Braus G.H."/>
            <person name="Fischer R."/>
            <person name="Frisvad J.C."/>
            <person name="Goldman G.H."/>
            <person name="Houbraken J."/>
            <person name="Oakley B."/>
            <person name="Pocsi I."/>
            <person name="Scazzocchio C."/>
            <person name="Seiboth B."/>
            <person name="vanKuyk P.A."/>
            <person name="Wortman J."/>
            <person name="Dyer P.S."/>
            <person name="Grigoriev I.V."/>
        </authorList>
    </citation>
    <scope>NUCLEOTIDE SEQUENCE [LARGE SCALE GENOMIC DNA]</scope>
    <source>
        <strain evidence="7">DTO 134E9</strain>
    </source>
</reference>
<dbReference type="GO" id="GO:0005886">
    <property type="term" value="C:plasma membrane"/>
    <property type="evidence" value="ECO:0007669"/>
    <property type="project" value="TreeGrafter"/>
</dbReference>
<protein>
    <recommendedName>
        <fullName evidence="8">Major facilitator superfamily (MFS) profile domain-containing protein</fullName>
    </recommendedName>
</protein>
<dbReference type="RefSeq" id="XP_040690569.1">
    <property type="nucleotide sequence ID" value="XM_040832841.1"/>
</dbReference>
<dbReference type="GO" id="GO:0022857">
    <property type="term" value="F:transmembrane transporter activity"/>
    <property type="evidence" value="ECO:0007669"/>
    <property type="project" value="TreeGrafter"/>
</dbReference>
<dbReference type="AlphaFoldDB" id="A0A1L9RPV8"/>
<name>A0A1L9RPV8_ASPWE</name>
<feature type="transmembrane region" description="Helical" evidence="5">
    <location>
        <begin position="93"/>
        <end position="111"/>
    </location>
</feature>
<proteinExistence type="predicted"/>
<accession>A0A1L9RPV8</accession>
<comment type="subcellular location">
    <subcellularLocation>
        <location evidence="1">Membrane</location>
        <topology evidence="1">Multi-pass membrane protein</topology>
    </subcellularLocation>
</comment>
<dbReference type="OrthoDB" id="4078873at2759"/>
<dbReference type="STRING" id="1073089.A0A1L9RPV8"/>
<evidence type="ECO:0000256" key="3">
    <source>
        <dbReference type="ARBA" id="ARBA00022989"/>
    </source>
</evidence>
<keyword evidence="2 5" id="KW-0812">Transmembrane</keyword>
<keyword evidence="7" id="KW-1185">Reference proteome</keyword>
<dbReference type="InterPro" id="IPR036259">
    <property type="entry name" value="MFS_trans_sf"/>
</dbReference>
<evidence type="ECO:0000256" key="1">
    <source>
        <dbReference type="ARBA" id="ARBA00004141"/>
    </source>
</evidence>
<keyword evidence="4 5" id="KW-0472">Membrane</keyword>
<dbReference type="EMBL" id="KV878211">
    <property type="protein sequence ID" value="OJJ36893.1"/>
    <property type="molecule type" value="Genomic_DNA"/>
</dbReference>
<evidence type="ECO:0008006" key="8">
    <source>
        <dbReference type="Google" id="ProtNLM"/>
    </source>
</evidence>
<evidence type="ECO:0000256" key="4">
    <source>
        <dbReference type="ARBA" id="ARBA00023136"/>
    </source>
</evidence>
<dbReference type="PANTHER" id="PTHR23501">
    <property type="entry name" value="MAJOR FACILITATOR SUPERFAMILY"/>
    <property type="match status" value="1"/>
</dbReference>
<dbReference type="VEuPathDB" id="FungiDB:ASPWEDRAFT_26330"/>
<organism evidence="6 7">
    <name type="scientific">Aspergillus wentii DTO 134E9</name>
    <dbReference type="NCBI Taxonomy" id="1073089"/>
    <lineage>
        <taxon>Eukaryota</taxon>
        <taxon>Fungi</taxon>
        <taxon>Dikarya</taxon>
        <taxon>Ascomycota</taxon>
        <taxon>Pezizomycotina</taxon>
        <taxon>Eurotiomycetes</taxon>
        <taxon>Eurotiomycetidae</taxon>
        <taxon>Eurotiales</taxon>
        <taxon>Aspergillaceae</taxon>
        <taxon>Aspergillus</taxon>
        <taxon>Aspergillus subgen. Cremei</taxon>
    </lineage>
</organism>
<dbReference type="GeneID" id="63748689"/>